<proteinExistence type="predicted"/>
<feature type="active site" description="Proton acceptor" evidence="1">
    <location>
        <position position="256"/>
    </location>
</feature>
<dbReference type="GO" id="GO:0004519">
    <property type="term" value="F:endonuclease activity"/>
    <property type="evidence" value="ECO:0007669"/>
    <property type="project" value="UniProtKB-KW"/>
</dbReference>
<dbReference type="GO" id="GO:0016787">
    <property type="term" value="F:hydrolase activity"/>
    <property type="evidence" value="ECO:0007669"/>
    <property type="project" value="InterPro"/>
</dbReference>
<reference evidence="6 7" key="1">
    <citation type="submission" date="2018-08" db="EMBL/GenBank/DDBJ databases">
        <title>A genome reference for cultivated species of the human gut microbiota.</title>
        <authorList>
            <person name="Zou Y."/>
            <person name="Xue W."/>
            <person name="Luo G."/>
        </authorList>
    </citation>
    <scope>NUCLEOTIDE SEQUENCE [LARGE SCALE GENOMIC DNA]</scope>
    <source>
        <strain evidence="6 7">OF03-9BH</strain>
    </source>
</reference>
<evidence type="ECO:0000313" key="6">
    <source>
        <dbReference type="EMBL" id="RGX78035.1"/>
    </source>
</evidence>
<dbReference type="Gene3D" id="3.40.570.10">
    <property type="entry name" value="Extracellular Endonuclease, subunit A"/>
    <property type="match status" value="1"/>
</dbReference>
<keyword evidence="3" id="KW-0732">Signal</keyword>
<dbReference type="InterPro" id="IPR001604">
    <property type="entry name" value="Endo_G_ENPP1-like_dom"/>
</dbReference>
<evidence type="ECO:0000313" key="7">
    <source>
        <dbReference type="Proteomes" id="UP000286075"/>
    </source>
</evidence>
<dbReference type="PROSITE" id="PS51257">
    <property type="entry name" value="PROKAR_LIPOPROTEIN"/>
    <property type="match status" value="1"/>
</dbReference>
<keyword evidence="2" id="KW-0479">Metal-binding</keyword>
<evidence type="ECO:0000259" key="5">
    <source>
        <dbReference type="SMART" id="SM00892"/>
    </source>
</evidence>
<dbReference type="SMART" id="SM00892">
    <property type="entry name" value="Endonuclease_NS"/>
    <property type="match status" value="1"/>
</dbReference>
<dbReference type="GO" id="GO:0003676">
    <property type="term" value="F:nucleic acid binding"/>
    <property type="evidence" value="ECO:0007669"/>
    <property type="project" value="InterPro"/>
</dbReference>
<dbReference type="EMBL" id="QSCF01000020">
    <property type="protein sequence ID" value="RGX78035.1"/>
    <property type="molecule type" value="Genomic_DNA"/>
</dbReference>
<dbReference type="Pfam" id="PF01223">
    <property type="entry name" value="Endonuclease_NS"/>
    <property type="match status" value="1"/>
</dbReference>
<dbReference type="Proteomes" id="UP000286075">
    <property type="component" value="Unassembled WGS sequence"/>
</dbReference>
<feature type="binding site" evidence="2">
    <location>
        <position position="287"/>
    </location>
    <ligand>
        <name>Mg(2+)</name>
        <dbReference type="ChEBI" id="CHEBI:18420"/>
        <note>catalytic</note>
    </ligand>
</feature>
<dbReference type="RefSeq" id="WP_117987741.1">
    <property type="nucleotide sequence ID" value="NZ_CABMFG010000020.1"/>
</dbReference>
<feature type="domain" description="DNA/RNA non-specific endonuclease/pyrophosphatase/phosphodiesterase" evidence="5">
    <location>
        <begin position="191"/>
        <end position="417"/>
    </location>
</feature>
<keyword evidence="6" id="KW-0378">Hydrolase</keyword>
<comment type="caution">
    <text evidence="6">The sequence shown here is derived from an EMBL/GenBank/DDBJ whole genome shotgun (WGS) entry which is preliminary data.</text>
</comment>
<evidence type="ECO:0000256" key="1">
    <source>
        <dbReference type="PIRSR" id="PIRSR640255-1"/>
    </source>
</evidence>
<name>A0A413H3R5_9BACE</name>
<evidence type="ECO:0000259" key="4">
    <source>
        <dbReference type="SMART" id="SM00477"/>
    </source>
</evidence>
<dbReference type="GO" id="GO:0046872">
    <property type="term" value="F:metal ion binding"/>
    <property type="evidence" value="ECO:0007669"/>
    <property type="project" value="UniProtKB-KW"/>
</dbReference>
<sequence length="433" mass="49258">MKLFNKLFFVSLFLWTLIACDTDIVPDNGYIETTQEDASTFVMQGYEDSKKGFNVFNPEGSSLPFYLKEKTFYGSRFYFLEDGSARLDGMVEAPEQGTWSHTAEVIEGKCYWARYGEYRVYNYMKLRVAYIDGNNVGIEYVLTDQTSVGPNINANETYLVDFPSVLNLEMPAINEANGIYREHYVDYDGQHIMNLATSWNTELRHSLWVAFYFDKLTSQDNVKRTDAWGWDSAYDFDTMGGVEEANHKSDGFDKGHICASEDRVYCKEANEQTFLYTNISAQIASFNQKYWVGLEQLVQKWGRSTIGNTYDKVYVTKGATLNKLLTNFTGTVKGGDGKYPETDANGRTIHGLACPAYYYMALLSEKDGVYHAIGFLVPHSETLPQKPTADDFKAYAVSIDKLEEETGIDFFCNLVDSVENAVEAAYDFDAWVW</sequence>
<dbReference type="PANTHER" id="PTHR13966">
    <property type="entry name" value="ENDONUCLEASE RELATED"/>
    <property type="match status" value="1"/>
</dbReference>
<feature type="signal peptide" evidence="3">
    <location>
        <begin position="1"/>
        <end position="21"/>
    </location>
</feature>
<gene>
    <name evidence="6" type="ORF">DXA68_13410</name>
</gene>
<feature type="chain" id="PRO_5019092010" evidence="3">
    <location>
        <begin position="22"/>
        <end position="433"/>
    </location>
</feature>
<dbReference type="SMART" id="SM00477">
    <property type="entry name" value="NUC"/>
    <property type="match status" value="1"/>
</dbReference>
<evidence type="ECO:0000256" key="3">
    <source>
        <dbReference type="SAM" id="SignalP"/>
    </source>
</evidence>
<evidence type="ECO:0000256" key="2">
    <source>
        <dbReference type="PIRSR" id="PIRSR640255-2"/>
    </source>
</evidence>
<organism evidence="6 7">
    <name type="scientific">Bacteroides stercorirosoris</name>
    <dbReference type="NCBI Taxonomy" id="871324"/>
    <lineage>
        <taxon>Bacteria</taxon>
        <taxon>Pseudomonadati</taxon>
        <taxon>Bacteroidota</taxon>
        <taxon>Bacteroidia</taxon>
        <taxon>Bacteroidales</taxon>
        <taxon>Bacteroidaceae</taxon>
        <taxon>Bacteroides</taxon>
    </lineage>
</organism>
<dbReference type="InterPro" id="IPR044929">
    <property type="entry name" value="DNA/RNA_non-sp_Endonuclease_sf"/>
</dbReference>
<dbReference type="InterPro" id="IPR040255">
    <property type="entry name" value="Non-specific_endonuclease"/>
</dbReference>
<dbReference type="AlphaFoldDB" id="A0A413H3R5"/>
<dbReference type="InterPro" id="IPR044925">
    <property type="entry name" value="His-Me_finger_sf"/>
</dbReference>
<dbReference type="PANTHER" id="PTHR13966:SF5">
    <property type="entry name" value="ENDONUCLEASE G, MITOCHONDRIAL"/>
    <property type="match status" value="1"/>
</dbReference>
<dbReference type="OrthoDB" id="9811262at2"/>
<dbReference type="SUPFAM" id="SSF54060">
    <property type="entry name" value="His-Me finger endonucleases"/>
    <property type="match status" value="1"/>
</dbReference>
<dbReference type="InterPro" id="IPR020821">
    <property type="entry name" value="ENPP1-3/EXOG-like_nuc-like"/>
</dbReference>
<protein>
    <submittedName>
        <fullName evidence="6">DNA/RNA non-specific endonuclease</fullName>
    </submittedName>
</protein>
<keyword evidence="6" id="KW-0255">Endonuclease</keyword>
<feature type="domain" description="ENPP1-3/EXOG-like endonuclease/phosphodiesterase" evidence="4">
    <location>
        <begin position="192"/>
        <end position="417"/>
    </location>
</feature>
<accession>A0A413H3R5</accession>
<keyword evidence="6" id="KW-0540">Nuclease</keyword>